<evidence type="ECO:0000313" key="1">
    <source>
        <dbReference type="EMBL" id="CAG8492640.1"/>
    </source>
</evidence>
<reference evidence="1" key="1">
    <citation type="submission" date="2021-06" db="EMBL/GenBank/DDBJ databases">
        <authorList>
            <person name="Kallberg Y."/>
            <person name="Tangrot J."/>
            <person name="Rosling A."/>
        </authorList>
    </citation>
    <scope>NUCLEOTIDE SEQUENCE</scope>
    <source>
        <strain evidence="1">87-6 pot B 2015</strain>
    </source>
</reference>
<dbReference type="AlphaFoldDB" id="A0A9N8WKY5"/>
<proteinExistence type="predicted"/>
<accession>A0A9N8WKY5</accession>
<protein>
    <submittedName>
        <fullName evidence="1">2807_t:CDS:1</fullName>
    </submittedName>
</protein>
<feature type="non-terminal residue" evidence="1">
    <location>
        <position position="67"/>
    </location>
</feature>
<organism evidence="1 2">
    <name type="scientific">Funneliformis mosseae</name>
    <name type="common">Endomycorrhizal fungus</name>
    <name type="synonym">Glomus mosseae</name>
    <dbReference type="NCBI Taxonomy" id="27381"/>
    <lineage>
        <taxon>Eukaryota</taxon>
        <taxon>Fungi</taxon>
        <taxon>Fungi incertae sedis</taxon>
        <taxon>Mucoromycota</taxon>
        <taxon>Glomeromycotina</taxon>
        <taxon>Glomeromycetes</taxon>
        <taxon>Glomerales</taxon>
        <taxon>Glomeraceae</taxon>
        <taxon>Funneliformis</taxon>
    </lineage>
</organism>
<name>A0A9N8WKY5_FUNMO</name>
<gene>
    <name evidence="1" type="ORF">FMOSSE_LOCUS3617</name>
</gene>
<dbReference type="EMBL" id="CAJVPP010000548">
    <property type="protein sequence ID" value="CAG8492640.1"/>
    <property type="molecule type" value="Genomic_DNA"/>
</dbReference>
<sequence length="67" mass="7748">MTLNTSKNITSIQKLQQHTKLNLDIFGNINFLAQQNLNKRIPVQPKEQYLKKAWNTFGETSSKFKAP</sequence>
<evidence type="ECO:0000313" key="2">
    <source>
        <dbReference type="Proteomes" id="UP000789375"/>
    </source>
</evidence>
<keyword evidence="2" id="KW-1185">Reference proteome</keyword>
<comment type="caution">
    <text evidence="1">The sequence shown here is derived from an EMBL/GenBank/DDBJ whole genome shotgun (WGS) entry which is preliminary data.</text>
</comment>
<dbReference type="Proteomes" id="UP000789375">
    <property type="component" value="Unassembled WGS sequence"/>
</dbReference>